<reference evidence="1" key="1">
    <citation type="submission" date="2024-12" db="EMBL/GenBank/DDBJ databases">
        <title>Comparative genomics and development of molecular markers within Purpureocillium lilacinum and among Purpureocillium species.</title>
        <authorList>
            <person name="Yeh Z.-Y."/>
            <person name="Ni N.-T."/>
            <person name="Lo P.-H."/>
            <person name="Mushyakhwo K."/>
            <person name="Lin C.-F."/>
            <person name="Nai Y.-S."/>
        </authorList>
    </citation>
    <scope>NUCLEOTIDE SEQUENCE</scope>
    <source>
        <strain evidence="1">NCHU-NPUST-175</strain>
    </source>
</reference>
<organism evidence="1 2">
    <name type="scientific">Purpureocillium lilacinum</name>
    <name type="common">Paecilomyces lilacinus</name>
    <dbReference type="NCBI Taxonomy" id="33203"/>
    <lineage>
        <taxon>Eukaryota</taxon>
        <taxon>Fungi</taxon>
        <taxon>Dikarya</taxon>
        <taxon>Ascomycota</taxon>
        <taxon>Pezizomycotina</taxon>
        <taxon>Sordariomycetes</taxon>
        <taxon>Hypocreomycetidae</taxon>
        <taxon>Hypocreales</taxon>
        <taxon>Ophiocordycipitaceae</taxon>
        <taxon>Purpureocillium</taxon>
    </lineage>
</organism>
<dbReference type="Proteomes" id="UP001638806">
    <property type="component" value="Unassembled WGS sequence"/>
</dbReference>
<protein>
    <submittedName>
        <fullName evidence="1">Uncharacterized protein</fullName>
    </submittedName>
</protein>
<accession>A0ACC4DAM5</accession>
<gene>
    <name evidence="1" type="ORF">ACCO45_013116</name>
</gene>
<comment type="caution">
    <text evidence="1">The sequence shown here is derived from an EMBL/GenBank/DDBJ whole genome shotgun (WGS) entry which is preliminary data.</text>
</comment>
<evidence type="ECO:0000313" key="2">
    <source>
        <dbReference type="Proteomes" id="UP001638806"/>
    </source>
</evidence>
<dbReference type="EMBL" id="JBGNUJ010000012">
    <property type="protein sequence ID" value="KAL3953173.1"/>
    <property type="molecule type" value="Genomic_DNA"/>
</dbReference>
<evidence type="ECO:0000313" key="1">
    <source>
        <dbReference type="EMBL" id="KAL3953173.1"/>
    </source>
</evidence>
<keyword evidence="2" id="KW-1185">Reference proteome</keyword>
<name>A0ACC4DAM5_PURLI</name>
<sequence>MTRGFGADSSPLHPAQHEHGHFSSCRCRERNGIVSALVRLLLAYVTEQGAHGAPIGCGVSFLPWRHGKAMMPHPWQTSDAAGPPDGNRDLAASQRCVLPGLERGVFPVTGSGGLMGPPSPRGLLTSRPQAPSAGAGSRHQRQPDGRTNWGRPIDPHFPSAQTHRRGPKQQGADMHQKQKAKTRQSPQTLG</sequence>
<proteinExistence type="predicted"/>